<evidence type="ECO:0000256" key="1">
    <source>
        <dbReference type="ARBA" id="ARBA00008798"/>
    </source>
</evidence>
<dbReference type="GO" id="GO:0016987">
    <property type="term" value="F:sigma factor activity"/>
    <property type="evidence" value="ECO:0007669"/>
    <property type="project" value="UniProtKB-KW"/>
</dbReference>
<reference evidence="12 13" key="1">
    <citation type="submission" date="2017-02" db="EMBL/GenBank/DDBJ databases">
        <authorList>
            <person name="Peterson S.W."/>
        </authorList>
    </citation>
    <scope>NUCLEOTIDE SEQUENCE [LARGE SCALE GENOMIC DNA]</scope>
    <source>
        <strain evidence="12 13">ATCC 43324</strain>
    </source>
</reference>
<evidence type="ECO:0000256" key="4">
    <source>
        <dbReference type="ARBA" id="ARBA00022695"/>
    </source>
</evidence>
<dbReference type="AlphaFoldDB" id="A0A1T4MR34"/>
<comment type="similarity">
    <text evidence="1">Belongs to the sigma-54 factor family.</text>
</comment>
<dbReference type="GO" id="GO:0016779">
    <property type="term" value="F:nucleotidyltransferase activity"/>
    <property type="evidence" value="ECO:0007669"/>
    <property type="project" value="UniProtKB-KW"/>
</dbReference>
<evidence type="ECO:0000259" key="10">
    <source>
        <dbReference type="Pfam" id="PF04552"/>
    </source>
</evidence>
<dbReference type="PANTHER" id="PTHR32248:SF4">
    <property type="entry name" value="RNA POLYMERASE SIGMA-54 FACTOR"/>
    <property type="match status" value="1"/>
</dbReference>
<keyword evidence="2" id="KW-0240">DNA-directed RNA polymerase</keyword>
<keyword evidence="8" id="KW-0804">Transcription</keyword>
<evidence type="ECO:0000256" key="2">
    <source>
        <dbReference type="ARBA" id="ARBA00022478"/>
    </source>
</evidence>
<dbReference type="GO" id="GO:0006352">
    <property type="term" value="P:DNA-templated transcription initiation"/>
    <property type="evidence" value="ECO:0007669"/>
    <property type="project" value="InterPro"/>
</dbReference>
<name>A0A1T4MR34_9BACT</name>
<keyword evidence="5" id="KW-0805">Transcription regulation</keyword>
<dbReference type="EMBL" id="FUXK01000007">
    <property type="protein sequence ID" value="SJZ69254.1"/>
    <property type="molecule type" value="Genomic_DNA"/>
</dbReference>
<sequence length="503" mass="57299">MAQKLIQTQEQKLAQNMRLSQQQLLQVHLLEMPLTELEENIHAELDDNPALEKADNDALSLDEEQHEDDNEPTDFEAQTEKEERQDALDAALENIDSDDVMPTPNYANNHDNADYEEMVYGDTLSFYDRLKEQMGMLTLSDEEHAMMEYLIGSLDDDGLLRKDLGMLSDELAIYHNIDVTPEQIEAVLKKLQSMDPAGIGARSLQECLLLQVARWREEGESTPRVLDLLEVIFAQYFDAFTKNNWDKIKTQLHLTDVQVEALQHEIRKLNPKPGAALGETEGRSLQQITPDFIVDTADDGTVTFSLNNGQLPELRVSSSFKEMADAYKQNKEGMSRQTKEALLYAKEKVARAQGYIAAIKQRQRTMMLTMGAIIEWQKRFFQEGDETELRPMILKDIADRTGLDISTVSRVSNVKYAQTRWGTFPLRFFFTDTFTSSTGEAFSTRQMRLAFKAIVDNEDKQHPLSDDALAKAMAAKGFPIARRTAAKYREQLNIPTAKLRKET</sequence>
<feature type="region of interest" description="Disordered" evidence="9">
    <location>
        <begin position="62"/>
        <end position="85"/>
    </location>
</feature>
<evidence type="ECO:0000256" key="6">
    <source>
        <dbReference type="ARBA" id="ARBA00023082"/>
    </source>
</evidence>
<dbReference type="InterPro" id="IPR000394">
    <property type="entry name" value="RNA_pol_sigma_54"/>
</dbReference>
<dbReference type="GO" id="GO:0001216">
    <property type="term" value="F:DNA-binding transcription activator activity"/>
    <property type="evidence" value="ECO:0007669"/>
    <property type="project" value="InterPro"/>
</dbReference>
<feature type="domain" description="RNA polymerase sigma factor 54 DNA-binding" evidence="10">
    <location>
        <begin position="344"/>
        <end position="501"/>
    </location>
</feature>
<dbReference type="Gene3D" id="1.10.10.1330">
    <property type="entry name" value="RNA polymerase sigma-54 factor, core-binding domain"/>
    <property type="match status" value="1"/>
</dbReference>
<evidence type="ECO:0000313" key="13">
    <source>
        <dbReference type="Proteomes" id="UP000190065"/>
    </source>
</evidence>
<dbReference type="NCBIfam" id="TIGR02395">
    <property type="entry name" value="rpoN_sigma"/>
    <property type="match status" value="1"/>
</dbReference>
<keyword evidence="3" id="KW-0808">Transferase</keyword>
<evidence type="ECO:0000256" key="5">
    <source>
        <dbReference type="ARBA" id="ARBA00023015"/>
    </source>
</evidence>
<keyword evidence="6" id="KW-0731">Sigma factor</keyword>
<dbReference type="InterPro" id="IPR038709">
    <property type="entry name" value="RpoN_core-bd_sf"/>
</dbReference>
<evidence type="ECO:0000256" key="8">
    <source>
        <dbReference type="ARBA" id="ARBA00023163"/>
    </source>
</evidence>
<evidence type="ECO:0000259" key="11">
    <source>
        <dbReference type="Pfam" id="PF04963"/>
    </source>
</evidence>
<dbReference type="PROSITE" id="PS50044">
    <property type="entry name" value="SIGMA54_3"/>
    <property type="match status" value="1"/>
</dbReference>
<protein>
    <submittedName>
        <fullName evidence="12">RNA polymerase, sigma 54 subunit, RpoN/SigL</fullName>
    </submittedName>
</protein>
<evidence type="ECO:0000256" key="9">
    <source>
        <dbReference type="SAM" id="MobiDB-lite"/>
    </source>
</evidence>
<feature type="compositionally biased region" description="Acidic residues" evidence="9">
    <location>
        <begin position="62"/>
        <end position="74"/>
    </location>
</feature>
<evidence type="ECO:0000256" key="7">
    <source>
        <dbReference type="ARBA" id="ARBA00023125"/>
    </source>
</evidence>
<gene>
    <name evidence="12" type="ORF">SAMN02745202_00822</name>
</gene>
<dbReference type="Pfam" id="PF04552">
    <property type="entry name" value="Sigma54_DBD"/>
    <property type="match status" value="1"/>
</dbReference>
<dbReference type="GO" id="GO:0000428">
    <property type="term" value="C:DNA-directed RNA polymerase complex"/>
    <property type="evidence" value="ECO:0007669"/>
    <property type="project" value="UniProtKB-KW"/>
</dbReference>
<organism evidence="12 13">
    <name type="scientific">Segatella oulorum</name>
    <dbReference type="NCBI Taxonomy" id="28136"/>
    <lineage>
        <taxon>Bacteria</taxon>
        <taxon>Pseudomonadati</taxon>
        <taxon>Bacteroidota</taxon>
        <taxon>Bacteroidia</taxon>
        <taxon>Bacteroidales</taxon>
        <taxon>Prevotellaceae</taxon>
        <taxon>Segatella</taxon>
    </lineage>
</organism>
<proteinExistence type="inferred from homology"/>
<dbReference type="InterPro" id="IPR007634">
    <property type="entry name" value="RNA_pol_sigma_54_DNA-bd"/>
</dbReference>
<dbReference type="InterPro" id="IPR007046">
    <property type="entry name" value="RNA_pol_sigma_54_core-bd"/>
</dbReference>
<dbReference type="Gene3D" id="1.10.10.60">
    <property type="entry name" value="Homeodomain-like"/>
    <property type="match status" value="1"/>
</dbReference>
<evidence type="ECO:0000313" key="12">
    <source>
        <dbReference type="EMBL" id="SJZ69254.1"/>
    </source>
</evidence>
<dbReference type="PANTHER" id="PTHR32248">
    <property type="entry name" value="RNA POLYMERASE SIGMA-54 FACTOR"/>
    <property type="match status" value="1"/>
</dbReference>
<dbReference type="eggNOG" id="COG1508">
    <property type="taxonomic scope" value="Bacteria"/>
</dbReference>
<feature type="domain" description="RNA polymerase sigma factor 54 core-binding" evidence="11">
    <location>
        <begin position="123"/>
        <end position="319"/>
    </location>
</feature>
<dbReference type="Proteomes" id="UP000190065">
    <property type="component" value="Unassembled WGS sequence"/>
</dbReference>
<dbReference type="Pfam" id="PF00309">
    <property type="entry name" value="Sigma54_AID"/>
    <property type="match status" value="1"/>
</dbReference>
<keyword evidence="4" id="KW-0548">Nucleotidyltransferase</keyword>
<dbReference type="PRINTS" id="PR00045">
    <property type="entry name" value="SIGMA54FCT"/>
</dbReference>
<evidence type="ECO:0000256" key="3">
    <source>
        <dbReference type="ARBA" id="ARBA00022679"/>
    </source>
</evidence>
<keyword evidence="7" id="KW-0238">DNA-binding</keyword>
<dbReference type="GO" id="GO:0003677">
    <property type="term" value="F:DNA binding"/>
    <property type="evidence" value="ECO:0007669"/>
    <property type="project" value="UniProtKB-KW"/>
</dbReference>
<dbReference type="Pfam" id="PF04963">
    <property type="entry name" value="Sigma54_CBD"/>
    <property type="match status" value="1"/>
</dbReference>
<dbReference type="STRING" id="28136.SAMN02745202_00822"/>
<dbReference type="RefSeq" id="WP_078805528.1">
    <property type="nucleotide sequence ID" value="NZ_FUXK01000007.1"/>
</dbReference>
<dbReference type="PIRSF" id="PIRSF000774">
    <property type="entry name" value="RpoN"/>
    <property type="match status" value="1"/>
</dbReference>
<accession>A0A1T4MR34</accession>